<sequence length="239" mass="26668">MSEIDRADMPSKRQSTEFAVHSEWNPEINDTLSGSLREKNSGDEKVIFEVPNLDEDVREVHTLQSEINQDAGEQCLQLGMKRSEDDMRSTDSVGSLSEYRPNKKKREGQEEVTANQSDAYDGYGANLDLPDAPHGLLLSQSCNDNRVIVEETRVLVVEEVATLSSEPIDHEKCPIRVGIYGVKNNLPLSDEDAAPLLEPLAQKTLQEQLESVGLVTKEDQLEDGFTQNFEEFGDQDSAE</sequence>
<organism evidence="2 3">
    <name type="scientific">Trapa incisa</name>
    <dbReference type="NCBI Taxonomy" id="236973"/>
    <lineage>
        <taxon>Eukaryota</taxon>
        <taxon>Viridiplantae</taxon>
        <taxon>Streptophyta</taxon>
        <taxon>Embryophyta</taxon>
        <taxon>Tracheophyta</taxon>
        <taxon>Spermatophyta</taxon>
        <taxon>Magnoliopsida</taxon>
        <taxon>eudicotyledons</taxon>
        <taxon>Gunneridae</taxon>
        <taxon>Pentapetalae</taxon>
        <taxon>rosids</taxon>
        <taxon>malvids</taxon>
        <taxon>Myrtales</taxon>
        <taxon>Lythraceae</taxon>
        <taxon>Trapa</taxon>
    </lineage>
</organism>
<reference evidence="2 3" key="1">
    <citation type="journal article" date="2023" name="Hortic Res">
        <title>Pangenome of water caltrop reveals structural variations and asymmetric subgenome divergence after allopolyploidization.</title>
        <authorList>
            <person name="Zhang X."/>
            <person name="Chen Y."/>
            <person name="Wang L."/>
            <person name="Yuan Y."/>
            <person name="Fang M."/>
            <person name="Shi L."/>
            <person name="Lu R."/>
            <person name="Comes H.P."/>
            <person name="Ma Y."/>
            <person name="Chen Y."/>
            <person name="Huang G."/>
            <person name="Zhou Y."/>
            <person name="Zheng Z."/>
            <person name="Qiu Y."/>
        </authorList>
    </citation>
    <scope>NUCLEOTIDE SEQUENCE [LARGE SCALE GENOMIC DNA]</scope>
    <source>
        <tissue evidence="2">Roots</tissue>
    </source>
</reference>
<accession>A0AAN7L6H9</accession>
<name>A0AAN7L6H9_9MYRT</name>
<feature type="region of interest" description="Disordered" evidence="1">
    <location>
        <begin position="80"/>
        <end position="126"/>
    </location>
</feature>
<dbReference type="AlphaFoldDB" id="A0AAN7L6H9"/>
<keyword evidence="3" id="KW-1185">Reference proteome</keyword>
<gene>
    <name evidence="2" type="ORF">SAY87_023951</name>
</gene>
<protein>
    <submittedName>
        <fullName evidence="2">Uncharacterized protein</fullName>
    </submittedName>
</protein>
<evidence type="ECO:0000313" key="3">
    <source>
        <dbReference type="Proteomes" id="UP001345219"/>
    </source>
</evidence>
<proteinExistence type="predicted"/>
<evidence type="ECO:0000256" key="1">
    <source>
        <dbReference type="SAM" id="MobiDB-lite"/>
    </source>
</evidence>
<dbReference type="Proteomes" id="UP001345219">
    <property type="component" value="Chromosome 18"/>
</dbReference>
<evidence type="ECO:0000313" key="2">
    <source>
        <dbReference type="EMBL" id="KAK4775990.1"/>
    </source>
</evidence>
<dbReference type="EMBL" id="JAXIOK010000003">
    <property type="protein sequence ID" value="KAK4775990.1"/>
    <property type="molecule type" value="Genomic_DNA"/>
</dbReference>
<comment type="caution">
    <text evidence="2">The sequence shown here is derived from an EMBL/GenBank/DDBJ whole genome shotgun (WGS) entry which is preliminary data.</text>
</comment>